<evidence type="ECO:0000313" key="1">
    <source>
        <dbReference type="EMBL" id="TFK67784.1"/>
    </source>
</evidence>
<sequence>MLLITPHAKFSPAIRDVVNHPCPISTIPIELLQEIFTFSMTVKPDPPIRASIPMDEREPPIFQATALILTWVCSQWRQIALSMPELWGTMNIYKPKDHCVDLVKIYLSRAGDSTPLHLYLRQGRVLNRRAYDQFPEHGVTVDILRLWVPEAHRWKSIFLDMSYTPPLHELPNIPSGALSGLQEAHLHFSETPQHSNTVIKWLWDNIFLSPALRTAYWHDFVYGLPPAPFSQLSEFELLAPTADELLSILPSCQRLRRLKVDLLSSATHSMTRIGPIIFLPSLQYFQLDFGEHSMCILDQISAPVLRELVISDSRQMPFSEVRSLEQFLQRSRCSLRALRLQQRQVDDETHLIRYFTHASKHLAGLEVLRLDCDMLTERAISLFVPHIVAGTISIPFPCMVDLQLCDLVSRDGVISSMVESRSAAGAPLWVFLCRVRSGSPSIGYPKDVAAFDRLREAGLQLFWSAPNGPITL</sequence>
<name>A0ACD3AR49_9AGAR</name>
<evidence type="ECO:0000313" key="2">
    <source>
        <dbReference type="Proteomes" id="UP000308600"/>
    </source>
</evidence>
<proteinExistence type="predicted"/>
<dbReference type="EMBL" id="ML208367">
    <property type="protein sequence ID" value="TFK67784.1"/>
    <property type="molecule type" value="Genomic_DNA"/>
</dbReference>
<accession>A0ACD3AR49</accession>
<dbReference type="Proteomes" id="UP000308600">
    <property type="component" value="Unassembled WGS sequence"/>
</dbReference>
<keyword evidence="2" id="KW-1185">Reference proteome</keyword>
<protein>
    <submittedName>
        <fullName evidence="1">Uncharacterized protein</fullName>
    </submittedName>
</protein>
<reference evidence="1 2" key="1">
    <citation type="journal article" date="2019" name="Nat. Ecol. Evol.">
        <title>Megaphylogeny resolves global patterns of mushroom evolution.</title>
        <authorList>
            <person name="Varga T."/>
            <person name="Krizsan K."/>
            <person name="Foldi C."/>
            <person name="Dima B."/>
            <person name="Sanchez-Garcia M."/>
            <person name="Sanchez-Ramirez S."/>
            <person name="Szollosi G.J."/>
            <person name="Szarkandi J.G."/>
            <person name="Papp V."/>
            <person name="Albert L."/>
            <person name="Andreopoulos W."/>
            <person name="Angelini C."/>
            <person name="Antonin V."/>
            <person name="Barry K.W."/>
            <person name="Bougher N.L."/>
            <person name="Buchanan P."/>
            <person name="Buyck B."/>
            <person name="Bense V."/>
            <person name="Catcheside P."/>
            <person name="Chovatia M."/>
            <person name="Cooper J."/>
            <person name="Damon W."/>
            <person name="Desjardin D."/>
            <person name="Finy P."/>
            <person name="Geml J."/>
            <person name="Haridas S."/>
            <person name="Hughes K."/>
            <person name="Justo A."/>
            <person name="Karasinski D."/>
            <person name="Kautmanova I."/>
            <person name="Kiss B."/>
            <person name="Kocsube S."/>
            <person name="Kotiranta H."/>
            <person name="LaButti K.M."/>
            <person name="Lechner B.E."/>
            <person name="Liimatainen K."/>
            <person name="Lipzen A."/>
            <person name="Lukacs Z."/>
            <person name="Mihaltcheva S."/>
            <person name="Morgado L.N."/>
            <person name="Niskanen T."/>
            <person name="Noordeloos M.E."/>
            <person name="Ohm R.A."/>
            <person name="Ortiz-Santana B."/>
            <person name="Ovrebo C."/>
            <person name="Racz N."/>
            <person name="Riley R."/>
            <person name="Savchenko A."/>
            <person name="Shiryaev A."/>
            <person name="Soop K."/>
            <person name="Spirin V."/>
            <person name="Szebenyi C."/>
            <person name="Tomsovsky M."/>
            <person name="Tulloss R.E."/>
            <person name="Uehling J."/>
            <person name="Grigoriev I.V."/>
            <person name="Vagvolgyi C."/>
            <person name="Papp T."/>
            <person name="Martin F.M."/>
            <person name="Miettinen O."/>
            <person name="Hibbett D.S."/>
            <person name="Nagy L.G."/>
        </authorList>
    </citation>
    <scope>NUCLEOTIDE SEQUENCE [LARGE SCALE GENOMIC DNA]</scope>
    <source>
        <strain evidence="1 2">NL-1719</strain>
    </source>
</reference>
<gene>
    <name evidence="1" type="ORF">BDN72DRAFT_898690</name>
</gene>
<organism evidence="1 2">
    <name type="scientific">Pluteus cervinus</name>
    <dbReference type="NCBI Taxonomy" id="181527"/>
    <lineage>
        <taxon>Eukaryota</taxon>
        <taxon>Fungi</taxon>
        <taxon>Dikarya</taxon>
        <taxon>Basidiomycota</taxon>
        <taxon>Agaricomycotina</taxon>
        <taxon>Agaricomycetes</taxon>
        <taxon>Agaricomycetidae</taxon>
        <taxon>Agaricales</taxon>
        <taxon>Pluteineae</taxon>
        <taxon>Pluteaceae</taxon>
        <taxon>Pluteus</taxon>
    </lineage>
</organism>